<dbReference type="EMBL" id="JARK01001531">
    <property type="protein sequence ID" value="EYB92301.1"/>
    <property type="molecule type" value="Genomic_DNA"/>
</dbReference>
<evidence type="ECO:0000313" key="1">
    <source>
        <dbReference type="EMBL" id="EYB92301.1"/>
    </source>
</evidence>
<evidence type="ECO:0000313" key="2">
    <source>
        <dbReference type="Proteomes" id="UP000024635"/>
    </source>
</evidence>
<accession>A0A016SPI3</accession>
<protein>
    <submittedName>
        <fullName evidence="1">Uncharacterized protein</fullName>
    </submittedName>
</protein>
<organism evidence="1 2">
    <name type="scientific">Ancylostoma ceylanicum</name>
    <dbReference type="NCBI Taxonomy" id="53326"/>
    <lineage>
        <taxon>Eukaryota</taxon>
        <taxon>Metazoa</taxon>
        <taxon>Ecdysozoa</taxon>
        <taxon>Nematoda</taxon>
        <taxon>Chromadorea</taxon>
        <taxon>Rhabditida</taxon>
        <taxon>Rhabditina</taxon>
        <taxon>Rhabditomorpha</taxon>
        <taxon>Strongyloidea</taxon>
        <taxon>Ancylostomatidae</taxon>
        <taxon>Ancylostomatinae</taxon>
        <taxon>Ancylostoma</taxon>
    </lineage>
</organism>
<dbReference type="AlphaFoldDB" id="A0A016SPI3"/>
<proteinExistence type="predicted"/>
<reference evidence="2" key="1">
    <citation type="journal article" date="2015" name="Nat. Genet.">
        <title>The genome and transcriptome of the zoonotic hookworm Ancylostoma ceylanicum identify infection-specific gene families.</title>
        <authorList>
            <person name="Schwarz E.M."/>
            <person name="Hu Y."/>
            <person name="Antoshechkin I."/>
            <person name="Miller M.M."/>
            <person name="Sternberg P.W."/>
            <person name="Aroian R.V."/>
        </authorList>
    </citation>
    <scope>NUCLEOTIDE SEQUENCE</scope>
    <source>
        <strain evidence="2">HY135</strain>
    </source>
</reference>
<name>A0A016SPI3_9BILA</name>
<sequence length="76" mass="9481">MWTSIYILLIIYKYNMSTNVKWSRELMEWRPPLARPTSRPKARWRDEFQKMLGTCNWQHIARAKTKKKWFDLQRSY</sequence>
<dbReference type="Proteomes" id="UP000024635">
    <property type="component" value="Unassembled WGS sequence"/>
</dbReference>
<keyword evidence="2" id="KW-1185">Reference proteome</keyword>
<gene>
    <name evidence="1" type="primary">Acey_s0195.g1470</name>
    <name evidence="1" type="ORF">Y032_0195g1470</name>
</gene>
<comment type="caution">
    <text evidence="1">The sequence shown here is derived from an EMBL/GenBank/DDBJ whole genome shotgun (WGS) entry which is preliminary data.</text>
</comment>